<comment type="caution">
    <text evidence="2">The sequence shown here is derived from an EMBL/GenBank/DDBJ whole genome shotgun (WGS) entry which is preliminary data.</text>
</comment>
<protein>
    <submittedName>
        <fullName evidence="2">Uncharacterized protein</fullName>
    </submittedName>
</protein>
<proteinExistence type="predicted"/>
<keyword evidence="3" id="KW-1185">Reference proteome</keyword>
<feature type="compositionally biased region" description="Polar residues" evidence="1">
    <location>
        <begin position="7"/>
        <end position="19"/>
    </location>
</feature>
<gene>
    <name evidence="2" type="ORF">MERR_LOCUS40696</name>
</gene>
<evidence type="ECO:0000313" key="3">
    <source>
        <dbReference type="Proteomes" id="UP000467841"/>
    </source>
</evidence>
<evidence type="ECO:0000313" key="2">
    <source>
        <dbReference type="EMBL" id="CAA7053460.1"/>
    </source>
</evidence>
<organism evidence="2 3">
    <name type="scientific">Microthlaspi erraticum</name>
    <dbReference type="NCBI Taxonomy" id="1685480"/>
    <lineage>
        <taxon>Eukaryota</taxon>
        <taxon>Viridiplantae</taxon>
        <taxon>Streptophyta</taxon>
        <taxon>Embryophyta</taxon>
        <taxon>Tracheophyta</taxon>
        <taxon>Spermatophyta</taxon>
        <taxon>Magnoliopsida</taxon>
        <taxon>eudicotyledons</taxon>
        <taxon>Gunneridae</taxon>
        <taxon>Pentapetalae</taxon>
        <taxon>rosids</taxon>
        <taxon>malvids</taxon>
        <taxon>Brassicales</taxon>
        <taxon>Brassicaceae</taxon>
        <taxon>Coluteocarpeae</taxon>
        <taxon>Microthlaspi</taxon>
    </lineage>
</organism>
<dbReference type="OrthoDB" id="1914986at2759"/>
<sequence length="144" mass="16417">MEEKAAASTSRNPDPNQVNEAPPLAQEALPQNAPSVLELRHQLDHFTSSLNRISMRSDYLLRLYERLRVNESTPRKTPENSRGDAHNFCLTRAGKSKFRKKGGRRLSKLHAGMGSAARLAVFRRNAIDFRRTIMRRTTDPLTIY</sequence>
<name>A0A6D2K967_9BRAS</name>
<reference evidence="2" key="1">
    <citation type="submission" date="2020-01" db="EMBL/GenBank/DDBJ databases">
        <authorList>
            <person name="Mishra B."/>
        </authorList>
    </citation>
    <scope>NUCLEOTIDE SEQUENCE [LARGE SCALE GENOMIC DNA]</scope>
</reference>
<dbReference type="Proteomes" id="UP000467841">
    <property type="component" value="Unassembled WGS sequence"/>
</dbReference>
<dbReference type="EMBL" id="CACVBM020001535">
    <property type="protein sequence ID" value="CAA7053460.1"/>
    <property type="molecule type" value="Genomic_DNA"/>
</dbReference>
<feature type="region of interest" description="Disordered" evidence="1">
    <location>
        <begin position="1"/>
        <end position="28"/>
    </location>
</feature>
<evidence type="ECO:0000256" key="1">
    <source>
        <dbReference type="SAM" id="MobiDB-lite"/>
    </source>
</evidence>
<accession>A0A6D2K967</accession>
<dbReference type="AlphaFoldDB" id="A0A6D2K967"/>